<keyword evidence="2" id="KW-1185">Reference proteome</keyword>
<sequence>MKQDRFAAAVALLEQYAAKGDADYFIHSSTMLWDEWPGYTGKGTGGRAAGKGLDKKDLEDYKDMALQYADFGGHLCSATVC</sequence>
<protein>
    <submittedName>
        <fullName evidence="1">Uncharacterized protein</fullName>
    </submittedName>
</protein>
<evidence type="ECO:0000313" key="2">
    <source>
        <dbReference type="Proteomes" id="UP000242153"/>
    </source>
</evidence>
<comment type="caution">
    <text evidence="1">The sequence shown here is derived from an EMBL/GenBank/DDBJ whole genome shotgun (WGS) entry which is preliminary data.</text>
</comment>
<reference evidence="1" key="1">
    <citation type="submission" date="2016-07" db="EMBL/GenBank/DDBJ databases">
        <title>Draft genome Planococcus salivarum.</title>
        <authorList>
            <person name="See-Too W.S."/>
        </authorList>
    </citation>
    <scope>NUCLEOTIDE SEQUENCE [LARGE SCALE GENOMIC DNA]</scope>
    <source>
        <strain evidence="1">DSM 23820</strain>
    </source>
</reference>
<organism evidence="1 2">
    <name type="scientific">Planococcus salinarum</name>
    <dbReference type="NCBI Taxonomy" id="622695"/>
    <lineage>
        <taxon>Bacteria</taxon>
        <taxon>Bacillati</taxon>
        <taxon>Bacillota</taxon>
        <taxon>Bacilli</taxon>
        <taxon>Bacillales</taxon>
        <taxon>Caryophanaceae</taxon>
        <taxon>Planococcus</taxon>
    </lineage>
</organism>
<name>A0ABX3D1X2_9BACL</name>
<proteinExistence type="predicted"/>
<evidence type="ECO:0000313" key="1">
    <source>
        <dbReference type="EMBL" id="OHX54040.1"/>
    </source>
</evidence>
<dbReference type="EMBL" id="MBQG01000051">
    <property type="protein sequence ID" value="OHX54040.1"/>
    <property type="molecule type" value="Genomic_DNA"/>
</dbReference>
<accession>A0ABX3D1X2</accession>
<dbReference type="Proteomes" id="UP000242153">
    <property type="component" value="Unassembled WGS sequence"/>
</dbReference>
<gene>
    <name evidence="1" type="ORF">BB776_05740</name>
</gene>